<comment type="caution">
    <text evidence="7">The sequence shown here is derived from an EMBL/GenBank/DDBJ whole genome shotgun (WGS) entry which is preliminary data.</text>
</comment>
<accession>A0ABP7FL72</accession>
<dbReference type="InterPro" id="IPR001647">
    <property type="entry name" value="HTH_TetR"/>
</dbReference>
<feature type="domain" description="HTH tetR-type" evidence="6">
    <location>
        <begin position="14"/>
        <end position="74"/>
    </location>
</feature>
<protein>
    <recommendedName>
        <fullName evidence="6">HTH tetR-type domain-containing protein</fullName>
    </recommendedName>
</protein>
<dbReference type="InterPro" id="IPR050109">
    <property type="entry name" value="HTH-type_TetR-like_transc_reg"/>
</dbReference>
<keyword evidence="3" id="KW-0804">Transcription</keyword>
<keyword evidence="8" id="KW-1185">Reference proteome</keyword>
<dbReference type="Gene3D" id="1.10.357.10">
    <property type="entry name" value="Tetracycline Repressor, domain 2"/>
    <property type="match status" value="1"/>
</dbReference>
<evidence type="ECO:0000313" key="8">
    <source>
        <dbReference type="Proteomes" id="UP001501004"/>
    </source>
</evidence>
<feature type="DNA-binding region" description="H-T-H motif" evidence="4">
    <location>
        <begin position="37"/>
        <end position="56"/>
    </location>
</feature>
<evidence type="ECO:0000256" key="4">
    <source>
        <dbReference type="PROSITE-ProRule" id="PRU00335"/>
    </source>
</evidence>
<sequence>MPKLWSETVEAHRAAVREAALAATAELIATNEHSPITMSQVAQSSGIARATLYKYFADIDAVLSAWHEQRITEHLEQLVRVRRQHDDAAEQLRAVLESYVLLSHHQPSGELARILHRSDHVSHAQQHLSGFLEEIIAEGAASSRLRSDIPPSELAAYCLHAASAADRLTDMAAVHRLVEVILTGLRLDHESAARSQGFAAAASASNRKAPGFHGNQGHLLPDLDSNQEPAG</sequence>
<dbReference type="PANTHER" id="PTHR30055:SF234">
    <property type="entry name" value="HTH-TYPE TRANSCRIPTIONAL REGULATOR BETI"/>
    <property type="match status" value="1"/>
</dbReference>
<reference evidence="8" key="1">
    <citation type="journal article" date="2019" name="Int. J. Syst. Evol. Microbiol.">
        <title>The Global Catalogue of Microorganisms (GCM) 10K type strain sequencing project: providing services to taxonomists for standard genome sequencing and annotation.</title>
        <authorList>
            <consortium name="The Broad Institute Genomics Platform"/>
            <consortium name="The Broad Institute Genome Sequencing Center for Infectious Disease"/>
            <person name="Wu L."/>
            <person name="Ma J."/>
        </authorList>
    </citation>
    <scope>NUCLEOTIDE SEQUENCE [LARGE SCALE GENOMIC DNA]</scope>
    <source>
        <strain evidence="8">JCM 16949</strain>
    </source>
</reference>
<dbReference type="EMBL" id="BAABAE010000003">
    <property type="protein sequence ID" value="GAA3742736.1"/>
    <property type="molecule type" value="Genomic_DNA"/>
</dbReference>
<proteinExistence type="predicted"/>
<dbReference type="InterPro" id="IPR009057">
    <property type="entry name" value="Homeodomain-like_sf"/>
</dbReference>
<evidence type="ECO:0000313" key="7">
    <source>
        <dbReference type="EMBL" id="GAA3742736.1"/>
    </source>
</evidence>
<evidence type="ECO:0000256" key="1">
    <source>
        <dbReference type="ARBA" id="ARBA00023015"/>
    </source>
</evidence>
<dbReference type="SUPFAM" id="SSF46689">
    <property type="entry name" value="Homeodomain-like"/>
    <property type="match status" value="1"/>
</dbReference>
<keyword evidence="1" id="KW-0805">Transcription regulation</keyword>
<dbReference type="InterPro" id="IPR036271">
    <property type="entry name" value="Tet_transcr_reg_TetR-rel_C_sf"/>
</dbReference>
<dbReference type="Proteomes" id="UP001501004">
    <property type="component" value="Unassembled WGS sequence"/>
</dbReference>
<gene>
    <name evidence="7" type="ORF">GCM10022239_17810</name>
</gene>
<evidence type="ECO:0000256" key="3">
    <source>
        <dbReference type="ARBA" id="ARBA00023163"/>
    </source>
</evidence>
<dbReference type="SUPFAM" id="SSF48498">
    <property type="entry name" value="Tetracyclin repressor-like, C-terminal domain"/>
    <property type="match status" value="1"/>
</dbReference>
<evidence type="ECO:0000256" key="5">
    <source>
        <dbReference type="SAM" id="MobiDB-lite"/>
    </source>
</evidence>
<keyword evidence="2 4" id="KW-0238">DNA-binding</keyword>
<name>A0ABP7FL72_9MICO</name>
<dbReference type="PANTHER" id="PTHR30055">
    <property type="entry name" value="HTH-TYPE TRANSCRIPTIONAL REGULATOR RUTR"/>
    <property type="match status" value="1"/>
</dbReference>
<dbReference type="Pfam" id="PF00440">
    <property type="entry name" value="TetR_N"/>
    <property type="match status" value="1"/>
</dbReference>
<evidence type="ECO:0000259" key="6">
    <source>
        <dbReference type="PROSITE" id="PS50977"/>
    </source>
</evidence>
<organism evidence="7 8">
    <name type="scientific">Leifsonella bigeumensis</name>
    <dbReference type="NCBI Taxonomy" id="433643"/>
    <lineage>
        <taxon>Bacteria</taxon>
        <taxon>Bacillati</taxon>
        <taxon>Actinomycetota</taxon>
        <taxon>Actinomycetes</taxon>
        <taxon>Micrococcales</taxon>
        <taxon>Microbacteriaceae</taxon>
        <taxon>Leifsonella</taxon>
    </lineage>
</organism>
<dbReference type="PROSITE" id="PS50977">
    <property type="entry name" value="HTH_TETR_2"/>
    <property type="match status" value="1"/>
</dbReference>
<evidence type="ECO:0000256" key="2">
    <source>
        <dbReference type="ARBA" id="ARBA00023125"/>
    </source>
</evidence>
<feature type="region of interest" description="Disordered" evidence="5">
    <location>
        <begin position="204"/>
        <end position="231"/>
    </location>
</feature>